<dbReference type="SUPFAM" id="SSF51215">
    <property type="entry name" value="Regulatory protein AraC"/>
    <property type="match status" value="1"/>
</dbReference>
<dbReference type="GO" id="GO:0003700">
    <property type="term" value="F:DNA-binding transcription factor activity"/>
    <property type="evidence" value="ECO:0007669"/>
    <property type="project" value="InterPro"/>
</dbReference>
<dbReference type="OrthoDB" id="2585681at2"/>
<dbReference type="RefSeq" id="WP_076504621.1">
    <property type="nucleotide sequence ID" value="NZ_FTNY01000001.1"/>
</dbReference>
<evidence type="ECO:0000256" key="3">
    <source>
        <dbReference type="ARBA" id="ARBA00023163"/>
    </source>
</evidence>
<dbReference type="EMBL" id="FTNY01000001">
    <property type="protein sequence ID" value="SIS29920.1"/>
    <property type="molecule type" value="Genomic_DNA"/>
</dbReference>
<name>A0A1N7HYW6_9FLAO</name>
<evidence type="ECO:0000256" key="1">
    <source>
        <dbReference type="ARBA" id="ARBA00023015"/>
    </source>
</evidence>
<proteinExistence type="predicted"/>
<dbReference type="InterPro" id="IPR018060">
    <property type="entry name" value="HTH_AraC"/>
</dbReference>
<dbReference type="Gene3D" id="1.10.10.60">
    <property type="entry name" value="Homeodomain-like"/>
    <property type="match status" value="1"/>
</dbReference>
<dbReference type="PANTHER" id="PTHR43280:SF32">
    <property type="entry name" value="TRANSCRIPTIONAL REGULATORY PROTEIN"/>
    <property type="match status" value="1"/>
</dbReference>
<dbReference type="PROSITE" id="PS01124">
    <property type="entry name" value="HTH_ARAC_FAMILY_2"/>
    <property type="match status" value="1"/>
</dbReference>
<protein>
    <submittedName>
        <fullName evidence="5">AraC family transcriptional regulator, transcriptional activator of pobA</fullName>
    </submittedName>
</protein>
<dbReference type="AlphaFoldDB" id="A0A1N7HYW6"/>
<reference evidence="6" key="1">
    <citation type="submission" date="2017-01" db="EMBL/GenBank/DDBJ databases">
        <authorList>
            <person name="Varghese N."/>
            <person name="Submissions S."/>
        </authorList>
    </citation>
    <scope>NUCLEOTIDE SEQUENCE [LARGE SCALE GENOMIC DNA]</scope>
    <source>
        <strain evidence="6">DSM 17126</strain>
    </source>
</reference>
<organism evidence="5 6">
    <name type="scientific">Chryseobacterium shigense</name>
    <dbReference type="NCBI Taxonomy" id="297244"/>
    <lineage>
        <taxon>Bacteria</taxon>
        <taxon>Pseudomonadati</taxon>
        <taxon>Bacteroidota</taxon>
        <taxon>Flavobacteriia</taxon>
        <taxon>Flavobacteriales</taxon>
        <taxon>Weeksellaceae</taxon>
        <taxon>Chryseobacterium group</taxon>
        <taxon>Chryseobacterium</taxon>
    </lineage>
</organism>
<keyword evidence="1" id="KW-0805">Transcription regulation</keyword>
<keyword evidence="2" id="KW-0238">DNA-binding</keyword>
<dbReference type="InterPro" id="IPR037923">
    <property type="entry name" value="HTH-like"/>
</dbReference>
<keyword evidence="3" id="KW-0804">Transcription</keyword>
<evidence type="ECO:0000256" key="2">
    <source>
        <dbReference type="ARBA" id="ARBA00023125"/>
    </source>
</evidence>
<dbReference type="PANTHER" id="PTHR43280">
    <property type="entry name" value="ARAC-FAMILY TRANSCRIPTIONAL REGULATOR"/>
    <property type="match status" value="1"/>
</dbReference>
<gene>
    <name evidence="5" type="ORF">SAMN05421639_101652</name>
</gene>
<dbReference type="InterPro" id="IPR009057">
    <property type="entry name" value="Homeodomain-like_sf"/>
</dbReference>
<dbReference type="SMART" id="SM00342">
    <property type="entry name" value="HTH_ARAC"/>
    <property type="match status" value="1"/>
</dbReference>
<accession>A0A1N7HYW6</accession>
<evidence type="ECO:0000313" key="5">
    <source>
        <dbReference type="EMBL" id="SIS29920.1"/>
    </source>
</evidence>
<dbReference type="Proteomes" id="UP000186373">
    <property type="component" value="Unassembled WGS sequence"/>
</dbReference>
<feature type="domain" description="HTH araC/xylS-type" evidence="4">
    <location>
        <begin position="188"/>
        <end position="286"/>
    </location>
</feature>
<dbReference type="Pfam" id="PF12833">
    <property type="entry name" value="HTH_18"/>
    <property type="match status" value="1"/>
</dbReference>
<keyword evidence="6" id="KW-1185">Reference proteome</keyword>
<dbReference type="GO" id="GO:0043565">
    <property type="term" value="F:sequence-specific DNA binding"/>
    <property type="evidence" value="ECO:0007669"/>
    <property type="project" value="InterPro"/>
</dbReference>
<evidence type="ECO:0000259" key="4">
    <source>
        <dbReference type="PROSITE" id="PS01124"/>
    </source>
</evidence>
<dbReference type="Pfam" id="PF02311">
    <property type="entry name" value="AraC_binding"/>
    <property type="match status" value="1"/>
</dbReference>
<dbReference type="SUPFAM" id="SSF46689">
    <property type="entry name" value="Homeodomain-like"/>
    <property type="match status" value="1"/>
</dbReference>
<sequence length="293" mass="34522">MGLQKLEIKKNIQKEEDKNLSFRIFDLDRERLEEYRQPHKKDHFCIIVMETGHLQVHIEEKMHHLKPGKISVIFPEQVQFISNPGEDLKGKIILFEEILFCSDILKNELSTYNVNLSTQLNCTILPPKDFERSKNLLEIIQDIYMNPSLIKKEQARFYIKIFLLGLIESIHGLHPVLYKETTDKPLYVRFKKYLNQHYKEQRTVQYYAEKLAITPKKLNSITKKHCGETAIHAIHNRILMEIKRQLLFSDLTHKEIAFDLGFNSPSALNKFVKSKLKETPTELQQELAQMYNG</sequence>
<evidence type="ECO:0000313" key="6">
    <source>
        <dbReference type="Proteomes" id="UP000186373"/>
    </source>
</evidence>
<dbReference type="InterPro" id="IPR003313">
    <property type="entry name" value="AraC-bd"/>
</dbReference>